<evidence type="ECO:0000256" key="2">
    <source>
        <dbReference type="ARBA" id="ARBA00022670"/>
    </source>
</evidence>
<gene>
    <name evidence="6" type="ORF">BDFB_006888</name>
</gene>
<dbReference type="Pfam" id="PF00112">
    <property type="entry name" value="Peptidase_C1"/>
    <property type="match status" value="1"/>
</dbReference>
<dbReference type="InterPro" id="IPR000169">
    <property type="entry name" value="Pept_cys_AS"/>
</dbReference>
<protein>
    <submittedName>
        <fullName evidence="6">Peptidase C1 domain containing protein</fullName>
    </submittedName>
</protein>
<evidence type="ECO:0000256" key="4">
    <source>
        <dbReference type="ARBA" id="ARBA00022807"/>
    </source>
</evidence>
<reference evidence="6 7" key="1">
    <citation type="submission" date="2017-03" db="EMBL/GenBank/DDBJ databases">
        <title>Genome of the blue death feigning beetle - Asbolus verrucosus.</title>
        <authorList>
            <person name="Rider S.D."/>
        </authorList>
    </citation>
    <scope>NUCLEOTIDE SEQUENCE [LARGE SCALE GENOMIC DNA]</scope>
    <source>
        <strain evidence="6">Butters</strain>
        <tissue evidence="6">Head and leg muscle</tissue>
    </source>
</reference>
<evidence type="ECO:0000313" key="6">
    <source>
        <dbReference type="EMBL" id="RZC42037.1"/>
    </source>
</evidence>
<evidence type="ECO:0000256" key="1">
    <source>
        <dbReference type="ARBA" id="ARBA00008455"/>
    </source>
</evidence>
<dbReference type="OrthoDB" id="3789175at2759"/>
<feature type="non-terminal residue" evidence="6">
    <location>
        <position position="271"/>
    </location>
</feature>
<evidence type="ECO:0000259" key="5">
    <source>
        <dbReference type="SMART" id="SM00645"/>
    </source>
</evidence>
<proteinExistence type="inferred from homology"/>
<dbReference type="InterPro" id="IPR038765">
    <property type="entry name" value="Papain-like_cys_pep_sf"/>
</dbReference>
<dbReference type="AlphaFoldDB" id="A0A482WB79"/>
<feature type="domain" description="Peptidase C1A papain C-terminal" evidence="5">
    <location>
        <begin position="37"/>
        <end position="271"/>
    </location>
</feature>
<keyword evidence="2" id="KW-0645">Protease</keyword>
<dbReference type="GO" id="GO:0008234">
    <property type="term" value="F:cysteine-type peptidase activity"/>
    <property type="evidence" value="ECO:0007669"/>
    <property type="project" value="UniProtKB-KW"/>
</dbReference>
<accession>A0A482WB79</accession>
<dbReference type="GO" id="GO:0006508">
    <property type="term" value="P:proteolysis"/>
    <property type="evidence" value="ECO:0007669"/>
    <property type="project" value="UniProtKB-KW"/>
</dbReference>
<comment type="caution">
    <text evidence="6">The sequence shown here is derived from an EMBL/GenBank/DDBJ whole genome shotgun (WGS) entry which is preliminary data.</text>
</comment>
<comment type="similarity">
    <text evidence="1">Belongs to the peptidase C1 family.</text>
</comment>
<dbReference type="Gene3D" id="3.90.70.10">
    <property type="entry name" value="Cysteine proteinases"/>
    <property type="match status" value="1"/>
</dbReference>
<sequence>MSKEDLTMMSNGSVFPKSNITEMCTECQERLSTITNIPENFDARTKWPHCKSLRTIRNQGVCGSCWAVSSAATISDRFCIAINGSTQFEFSAEDILTCCSTCMSTNNGCEGGMPIDAWKYWIDHGVVSGGKLHSNEVVSAANLMRYFPFNTRIIQFVNTAVLTDKRFGKNVYKISNNVKEIQGEIMTNGPVLAGFRIYEDFYLYKSGVYVHTAGESRGIHAIRIIGWGVDKKKRLPYWLAANSWGKMFGERGLIKTLRGENHCGIEENVIA</sequence>
<keyword evidence="4" id="KW-0788">Thiol protease</keyword>
<organism evidence="6 7">
    <name type="scientific">Asbolus verrucosus</name>
    <name type="common">Desert ironclad beetle</name>
    <dbReference type="NCBI Taxonomy" id="1661398"/>
    <lineage>
        <taxon>Eukaryota</taxon>
        <taxon>Metazoa</taxon>
        <taxon>Ecdysozoa</taxon>
        <taxon>Arthropoda</taxon>
        <taxon>Hexapoda</taxon>
        <taxon>Insecta</taxon>
        <taxon>Pterygota</taxon>
        <taxon>Neoptera</taxon>
        <taxon>Endopterygota</taxon>
        <taxon>Coleoptera</taxon>
        <taxon>Polyphaga</taxon>
        <taxon>Cucujiformia</taxon>
        <taxon>Tenebrionidae</taxon>
        <taxon>Pimeliinae</taxon>
        <taxon>Asbolus</taxon>
    </lineage>
</organism>
<keyword evidence="7" id="KW-1185">Reference proteome</keyword>
<evidence type="ECO:0000256" key="3">
    <source>
        <dbReference type="ARBA" id="ARBA00022801"/>
    </source>
</evidence>
<keyword evidence="3" id="KW-0378">Hydrolase</keyword>
<dbReference type="InterPro" id="IPR013128">
    <property type="entry name" value="Peptidase_C1A"/>
</dbReference>
<dbReference type="Proteomes" id="UP000292052">
    <property type="component" value="Unassembled WGS sequence"/>
</dbReference>
<evidence type="ECO:0000313" key="7">
    <source>
        <dbReference type="Proteomes" id="UP000292052"/>
    </source>
</evidence>
<dbReference type="PRINTS" id="PR00705">
    <property type="entry name" value="PAPAIN"/>
</dbReference>
<dbReference type="PROSITE" id="PS00139">
    <property type="entry name" value="THIOL_PROTEASE_CYS"/>
    <property type="match status" value="1"/>
</dbReference>
<dbReference type="PANTHER" id="PTHR12411">
    <property type="entry name" value="CYSTEINE PROTEASE FAMILY C1-RELATED"/>
    <property type="match status" value="1"/>
</dbReference>
<dbReference type="EMBL" id="QDEB01011568">
    <property type="protein sequence ID" value="RZC42037.1"/>
    <property type="molecule type" value="Genomic_DNA"/>
</dbReference>
<dbReference type="STRING" id="1661398.A0A482WB79"/>
<dbReference type="InterPro" id="IPR000668">
    <property type="entry name" value="Peptidase_C1A_C"/>
</dbReference>
<dbReference type="CDD" id="cd02620">
    <property type="entry name" value="Peptidase_C1A_CathepsinB"/>
    <property type="match status" value="1"/>
</dbReference>
<dbReference type="SMART" id="SM00645">
    <property type="entry name" value="Pept_C1"/>
    <property type="match status" value="1"/>
</dbReference>
<name>A0A482WB79_ASBVE</name>
<dbReference type="SUPFAM" id="SSF54001">
    <property type="entry name" value="Cysteine proteinases"/>
    <property type="match status" value="1"/>
</dbReference>